<name>A0ABP9QWN7_9PSEU</name>
<feature type="compositionally biased region" description="Polar residues" evidence="1">
    <location>
        <begin position="46"/>
        <end position="72"/>
    </location>
</feature>
<reference evidence="3" key="1">
    <citation type="journal article" date="2019" name="Int. J. Syst. Evol. Microbiol.">
        <title>The Global Catalogue of Microorganisms (GCM) 10K type strain sequencing project: providing services to taxonomists for standard genome sequencing and annotation.</title>
        <authorList>
            <consortium name="The Broad Institute Genomics Platform"/>
            <consortium name="The Broad Institute Genome Sequencing Center for Infectious Disease"/>
            <person name="Wu L."/>
            <person name="Ma J."/>
        </authorList>
    </citation>
    <scope>NUCLEOTIDE SEQUENCE [LARGE SCALE GENOMIC DNA]</scope>
    <source>
        <strain evidence="3">JCM 18303</strain>
    </source>
</reference>
<protein>
    <submittedName>
        <fullName evidence="2">Uncharacterized protein</fullName>
    </submittedName>
</protein>
<keyword evidence="3" id="KW-1185">Reference proteome</keyword>
<evidence type="ECO:0000313" key="3">
    <source>
        <dbReference type="Proteomes" id="UP001428817"/>
    </source>
</evidence>
<dbReference type="EMBL" id="BAABJP010000039">
    <property type="protein sequence ID" value="GAA5168661.1"/>
    <property type="molecule type" value="Genomic_DNA"/>
</dbReference>
<comment type="caution">
    <text evidence="2">The sequence shown here is derived from an EMBL/GenBank/DDBJ whole genome shotgun (WGS) entry which is preliminary data.</text>
</comment>
<gene>
    <name evidence="2" type="ORF">GCM10023321_63110</name>
</gene>
<accession>A0ABP9QWN7</accession>
<feature type="region of interest" description="Disordered" evidence="1">
    <location>
        <begin position="46"/>
        <end position="78"/>
    </location>
</feature>
<evidence type="ECO:0000256" key="1">
    <source>
        <dbReference type="SAM" id="MobiDB-lite"/>
    </source>
</evidence>
<sequence length="78" mass="8387">MLWLVGSLRRPPPGRVADLEVIDINLTYVCSGFEVPQVDVDQASQVSNDQLGLQPPTGSVGWNQSRGVTLTGTPPLGW</sequence>
<proteinExistence type="predicted"/>
<dbReference type="Proteomes" id="UP001428817">
    <property type="component" value="Unassembled WGS sequence"/>
</dbReference>
<evidence type="ECO:0000313" key="2">
    <source>
        <dbReference type="EMBL" id="GAA5168661.1"/>
    </source>
</evidence>
<organism evidence="2 3">
    <name type="scientific">Pseudonocardia eucalypti</name>
    <dbReference type="NCBI Taxonomy" id="648755"/>
    <lineage>
        <taxon>Bacteria</taxon>
        <taxon>Bacillati</taxon>
        <taxon>Actinomycetota</taxon>
        <taxon>Actinomycetes</taxon>
        <taxon>Pseudonocardiales</taxon>
        <taxon>Pseudonocardiaceae</taxon>
        <taxon>Pseudonocardia</taxon>
    </lineage>
</organism>